<dbReference type="Proteomes" id="UP001146351">
    <property type="component" value="Unassembled WGS sequence"/>
</dbReference>
<feature type="region of interest" description="Disordered" evidence="1">
    <location>
        <begin position="249"/>
        <end position="286"/>
    </location>
</feature>
<dbReference type="AlphaFoldDB" id="A0A9W9IXF9"/>
<proteinExistence type="predicted"/>
<feature type="compositionally biased region" description="Polar residues" evidence="1">
    <location>
        <begin position="387"/>
        <end position="424"/>
    </location>
</feature>
<feature type="compositionally biased region" description="Acidic residues" evidence="1">
    <location>
        <begin position="305"/>
        <end position="315"/>
    </location>
</feature>
<comment type="caution">
    <text evidence="2">The sequence shown here is derived from an EMBL/GenBank/DDBJ whole genome shotgun (WGS) entry which is preliminary data.</text>
</comment>
<feature type="region of interest" description="Disordered" evidence="1">
    <location>
        <begin position="485"/>
        <end position="510"/>
    </location>
</feature>
<evidence type="ECO:0000256" key="1">
    <source>
        <dbReference type="SAM" id="MobiDB-lite"/>
    </source>
</evidence>
<dbReference type="OrthoDB" id="4157036at2759"/>
<feature type="compositionally biased region" description="Basic and acidic residues" evidence="1">
    <location>
        <begin position="492"/>
        <end position="506"/>
    </location>
</feature>
<feature type="compositionally biased region" description="Basic residues" evidence="1">
    <location>
        <begin position="105"/>
        <end position="114"/>
    </location>
</feature>
<feature type="compositionally biased region" description="Polar residues" evidence="1">
    <location>
        <begin position="12"/>
        <end position="48"/>
    </location>
</feature>
<feature type="compositionally biased region" description="Pro residues" evidence="1">
    <location>
        <begin position="181"/>
        <end position="195"/>
    </location>
</feature>
<organism evidence="2 3">
    <name type="scientific">Penicillium capsulatum</name>
    <dbReference type="NCBI Taxonomy" id="69766"/>
    <lineage>
        <taxon>Eukaryota</taxon>
        <taxon>Fungi</taxon>
        <taxon>Dikarya</taxon>
        <taxon>Ascomycota</taxon>
        <taxon>Pezizomycotina</taxon>
        <taxon>Eurotiomycetes</taxon>
        <taxon>Eurotiomycetidae</taxon>
        <taxon>Eurotiales</taxon>
        <taxon>Aspergillaceae</taxon>
        <taxon>Penicillium</taxon>
    </lineage>
</organism>
<reference evidence="2" key="1">
    <citation type="submission" date="2022-11" db="EMBL/GenBank/DDBJ databases">
        <authorList>
            <person name="Petersen C."/>
        </authorList>
    </citation>
    <scope>NUCLEOTIDE SEQUENCE</scope>
    <source>
        <strain evidence="2">IBT 21917</strain>
    </source>
</reference>
<accession>A0A9W9IXF9</accession>
<feature type="region of interest" description="Disordered" evidence="1">
    <location>
        <begin position="1"/>
        <end position="48"/>
    </location>
</feature>
<reference evidence="2" key="2">
    <citation type="journal article" date="2023" name="IMA Fungus">
        <title>Comparative genomic study of the Penicillium genus elucidates a diverse pangenome and 15 lateral gene transfer events.</title>
        <authorList>
            <person name="Petersen C."/>
            <person name="Sorensen T."/>
            <person name="Nielsen M.R."/>
            <person name="Sondergaard T.E."/>
            <person name="Sorensen J.L."/>
            <person name="Fitzpatrick D.A."/>
            <person name="Frisvad J.C."/>
            <person name="Nielsen K.L."/>
        </authorList>
    </citation>
    <scope>NUCLEOTIDE SEQUENCE</scope>
    <source>
        <strain evidence="2">IBT 21917</strain>
    </source>
</reference>
<name>A0A9W9IXF9_9EURO</name>
<keyword evidence="3" id="KW-1185">Reference proteome</keyword>
<evidence type="ECO:0000313" key="2">
    <source>
        <dbReference type="EMBL" id="KAJ5183676.1"/>
    </source>
</evidence>
<feature type="region of interest" description="Disordered" evidence="1">
    <location>
        <begin position="97"/>
        <end position="199"/>
    </location>
</feature>
<feature type="region of interest" description="Disordered" evidence="1">
    <location>
        <begin position="375"/>
        <end position="431"/>
    </location>
</feature>
<gene>
    <name evidence="2" type="ORF">N7492_001292</name>
</gene>
<evidence type="ECO:0000313" key="3">
    <source>
        <dbReference type="Proteomes" id="UP001146351"/>
    </source>
</evidence>
<dbReference type="EMBL" id="JAPQKO010000001">
    <property type="protein sequence ID" value="KAJ5183676.1"/>
    <property type="molecule type" value="Genomic_DNA"/>
</dbReference>
<protein>
    <submittedName>
        <fullName evidence="2">Uncharacterized protein</fullName>
    </submittedName>
</protein>
<sequence>MVHYDGEPSGVDSRSPSQGARSRFYQGTNNQQHNDLRDSTSYTSSNAQDCESVYSDEKYIVNAVRVPTPTEDLSTHQTYPALEEGLAANLAMFIPFSSSTESSPHRGRRKHRGNWRNQVFSDQGIPRLHRLGSSPLSEATSADDDFSSPRRKAVSLDAAERSGIPPKWPGNLGPAIALAQPPYPPPQRMPTPPGLPSFNTAAALQYSAQFLAPRNGTRSSSTSPTRGGHAEISRAASYGEALRRFFGVTPSPERESSPSAGIGRADDGTTVQGRFPYRQSGHGTSLARQLEDHPFHRNNLPVAEVEGESTGDENTEPLAIKEATARPKRHARLYSPPTIGRLWPSSAPRLASSSEPSGATHLWRPLTPSALFKSRNSSLHDRRSGTPPASLSAGQAGPSAQRTGTAERPPSSNHSPSRLQSIPVQNAEEGTANDEIRRKFPFLDILLWLPIQLYVCCCLGNLHTVDDAEDEEHLGIVSSRDTYITARSRPSTARDRTENAQEDHQHRTQPGVQSWISSVYYSICSRVADPAQSF</sequence>
<feature type="region of interest" description="Disordered" evidence="1">
    <location>
        <begin position="303"/>
        <end position="363"/>
    </location>
</feature>